<dbReference type="AlphaFoldDB" id="A0A8J2LCH7"/>
<name>A0A8J2LCH7_9HEXA</name>
<proteinExistence type="predicted"/>
<evidence type="ECO:0000256" key="2">
    <source>
        <dbReference type="SAM" id="SignalP"/>
    </source>
</evidence>
<feature type="region of interest" description="Disordered" evidence="1">
    <location>
        <begin position="39"/>
        <end position="66"/>
    </location>
</feature>
<dbReference type="Proteomes" id="UP000708208">
    <property type="component" value="Unassembled WGS sequence"/>
</dbReference>
<keyword evidence="4" id="KW-1185">Reference proteome</keyword>
<keyword evidence="2" id="KW-0732">Signal</keyword>
<evidence type="ECO:0000256" key="1">
    <source>
        <dbReference type="SAM" id="MobiDB-lite"/>
    </source>
</evidence>
<feature type="signal peptide" evidence="2">
    <location>
        <begin position="1"/>
        <end position="21"/>
    </location>
</feature>
<comment type="caution">
    <text evidence="3">The sequence shown here is derived from an EMBL/GenBank/DDBJ whole genome shotgun (WGS) entry which is preliminary data.</text>
</comment>
<dbReference type="EMBL" id="CAJVCH010565819">
    <property type="protein sequence ID" value="CAG7832578.1"/>
    <property type="molecule type" value="Genomic_DNA"/>
</dbReference>
<evidence type="ECO:0000313" key="3">
    <source>
        <dbReference type="EMBL" id="CAG7832578.1"/>
    </source>
</evidence>
<evidence type="ECO:0000313" key="4">
    <source>
        <dbReference type="Proteomes" id="UP000708208"/>
    </source>
</evidence>
<protein>
    <submittedName>
        <fullName evidence="3">Uncharacterized protein</fullName>
    </submittedName>
</protein>
<gene>
    <name evidence="3" type="ORF">AFUS01_LOCUS42258</name>
</gene>
<accession>A0A8J2LCH7</accession>
<sequence>MRSVFFTLLVSTCVTFAFLRADDSKNWSKHDGSPVLPKEFLDIPFPDESNDPNYGLKEEEDSDEHF</sequence>
<feature type="chain" id="PRO_5035323209" evidence="2">
    <location>
        <begin position="22"/>
        <end position="66"/>
    </location>
</feature>
<reference evidence="3" key="1">
    <citation type="submission" date="2021-06" db="EMBL/GenBank/DDBJ databases">
        <authorList>
            <person name="Hodson N. C."/>
            <person name="Mongue J. A."/>
            <person name="Jaron S. K."/>
        </authorList>
    </citation>
    <scope>NUCLEOTIDE SEQUENCE</scope>
</reference>
<organism evidence="3 4">
    <name type="scientific">Allacma fusca</name>
    <dbReference type="NCBI Taxonomy" id="39272"/>
    <lineage>
        <taxon>Eukaryota</taxon>
        <taxon>Metazoa</taxon>
        <taxon>Ecdysozoa</taxon>
        <taxon>Arthropoda</taxon>
        <taxon>Hexapoda</taxon>
        <taxon>Collembola</taxon>
        <taxon>Symphypleona</taxon>
        <taxon>Sminthuridae</taxon>
        <taxon>Allacma</taxon>
    </lineage>
</organism>